<keyword evidence="2 3" id="KW-0378">Hydrolase</keyword>
<keyword evidence="4" id="KW-1185">Reference proteome</keyword>
<dbReference type="EMBL" id="JBGMEL010000007">
    <property type="protein sequence ID" value="MFA0790574.1"/>
    <property type="molecule type" value="Genomic_DNA"/>
</dbReference>
<accession>A0ABV4NMY8</accession>
<dbReference type="PANTHER" id="PTHR40841:SF2">
    <property type="entry name" value="SIDEROPHORE-DEGRADING ESTERASE (EUROFUNG)"/>
    <property type="match status" value="1"/>
</dbReference>
<evidence type="ECO:0000256" key="2">
    <source>
        <dbReference type="ARBA" id="ARBA00022801"/>
    </source>
</evidence>
<dbReference type="Proteomes" id="UP001569414">
    <property type="component" value="Unassembled WGS sequence"/>
</dbReference>
<comment type="caution">
    <text evidence="3">The sequence shown here is derived from an EMBL/GenBank/DDBJ whole genome shotgun (WGS) entry which is preliminary data.</text>
</comment>
<dbReference type="GO" id="GO:0016787">
    <property type="term" value="F:hydrolase activity"/>
    <property type="evidence" value="ECO:0007669"/>
    <property type="project" value="UniProtKB-KW"/>
</dbReference>
<dbReference type="Pfam" id="PF00756">
    <property type="entry name" value="Esterase"/>
    <property type="match status" value="1"/>
</dbReference>
<comment type="similarity">
    <text evidence="1">Belongs to the esterase D family.</text>
</comment>
<organism evidence="3 4">
    <name type="scientific">Microbulbifer echini</name>
    <dbReference type="NCBI Taxonomy" id="1529067"/>
    <lineage>
        <taxon>Bacteria</taxon>
        <taxon>Pseudomonadati</taxon>
        <taxon>Pseudomonadota</taxon>
        <taxon>Gammaproteobacteria</taxon>
        <taxon>Cellvibrionales</taxon>
        <taxon>Microbulbiferaceae</taxon>
        <taxon>Microbulbifer</taxon>
    </lineage>
</organism>
<evidence type="ECO:0000256" key="1">
    <source>
        <dbReference type="ARBA" id="ARBA00005622"/>
    </source>
</evidence>
<gene>
    <name evidence="3" type="ORF">ACCI51_08435</name>
</gene>
<dbReference type="InterPro" id="IPR000801">
    <property type="entry name" value="Esterase-like"/>
</dbReference>
<dbReference type="SUPFAM" id="SSF53474">
    <property type="entry name" value="alpha/beta-Hydrolases"/>
    <property type="match status" value="1"/>
</dbReference>
<dbReference type="RefSeq" id="WP_371843275.1">
    <property type="nucleotide sequence ID" value="NZ_JBGMEL010000007.1"/>
</dbReference>
<evidence type="ECO:0000313" key="3">
    <source>
        <dbReference type="EMBL" id="MFA0790574.1"/>
    </source>
</evidence>
<dbReference type="PANTHER" id="PTHR40841">
    <property type="entry name" value="SIDEROPHORE TRIACETYLFUSARININE C ESTERASE"/>
    <property type="match status" value="1"/>
</dbReference>
<protein>
    <submittedName>
        <fullName evidence="3">Alpha/beta hydrolase</fullName>
    </submittedName>
</protein>
<reference evidence="3 4" key="1">
    <citation type="submission" date="2024-08" db="EMBL/GenBank/DDBJ databases">
        <authorList>
            <person name="Ishaq N."/>
        </authorList>
    </citation>
    <scope>NUCLEOTIDE SEQUENCE [LARGE SCALE GENOMIC DNA]</scope>
    <source>
        <strain evidence="3 4">JCM 30400</strain>
    </source>
</reference>
<evidence type="ECO:0000313" key="4">
    <source>
        <dbReference type="Proteomes" id="UP001569414"/>
    </source>
</evidence>
<name>A0ABV4NMY8_9GAMM</name>
<dbReference type="InterPro" id="IPR029058">
    <property type="entry name" value="AB_hydrolase_fold"/>
</dbReference>
<dbReference type="Gene3D" id="3.40.50.1820">
    <property type="entry name" value="alpha/beta hydrolase"/>
    <property type="match status" value="1"/>
</dbReference>
<dbReference type="InterPro" id="IPR052558">
    <property type="entry name" value="Siderophore_Hydrolase_D"/>
</dbReference>
<sequence>MQLEIHDGNTSKIQTPTLQFLPALKGDYLKVSSKNIGRPFHIYIRLSEGYDTNSQEQTVYPAVYLLDGDSLFPILAASHLFLGYDDFIPEAIIVGIAYDSFDPGINKRSYDFSMPAADNTPTRGGADTFLNFLEQELIPSVENRYFAAPNQRVLFGQSQGGHFVPYTAYTRPNLFRGLIASNPTLLPQKDFFSKNAKAPSEIKLL</sequence>
<proteinExistence type="inferred from homology"/>